<dbReference type="PANTHER" id="PTHR35798">
    <property type="entry name" value="CELL DIVISION PROTEIN SEPF"/>
    <property type="match status" value="1"/>
</dbReference>
<reference evidence="6 7" key="1">
    <citation type="submission" date="2024-01" db="EMBL/GenBank/DDBJ databases">
        <title>Complete genome sequence of Citroniella saccharovorans strain M6.X9, isolated from human fecal sample.</title>
        <authorList>
            <person name="Cheng G."/>
            <person name="Westerholm M."/>
            <person name="Schnurer A."/>
        </authorList>
    </citation>
    <scope>NUCLEOTIDE SEQUENCE [LARGE SCALE GENOMIC DNA]</scope>
    <source>
        <strain evidence="6 7">DSM 29873</strain>
    </source>
</reference>
<accession>A0AAW9MY45</accession>
<evidence type="ECO:0000256" key="4">
    <source>
        <dbReference type="ARBA" id="ARBA00044936"/>
    </source>
</evidence>
<keyword evidence="7" id="KW-1185">Reference proteome</keyword>
<dbReference type="AlphaFoldDB" id="A0AAW9MY45"/>
<evidence type="ECO:0000313" key="7">
    <source>
        <dbReference type="Proteomes" id="UP001357733"/>
    </source>
</evidence>
<evidence type="ECO:0000256" key="2">
    <source>
        <dbReference type="ARBA" id="ARBA00023210"/>
    </source>
</evidence>
<evidence type="ECO:0000313" key="6">
    <source>
        <dbReference type="EMBL" id="MEB3429495.1"/>
    </source>
</evidence>
<comment type="function">
    <text evidence="4 5">Cell division protein that is part of the divisome complex and is recruited early to the Z-ring. Probably stimulates Z-ring formation, perhaps through the cross-linking of FtsZ protofilaments. Its function overlaps with FtsA.</text>
</comment>
<dbReference type="EMBL" id="JAYKOT010000003">
    <property type="protein sequence ID" value="MEB3429495.1"/>
    <property type="molecule type" value="Genomic_DNA"/>
</dbReference>
<comment type="caution">
    <text evidence="6">The sequence shown here is derived from an EMBL/GenBank/DDBJ whole genome shotgun (WGS) entry which is preliminary data.</text>
</comment>
<keyword evidence="1 5" id="KW-0132">Cell division</keyword>
<proteinExistence type="inferred from homology"/>
<dbReference type="HAMAP" id="MF_01197">
    <property type="entry name" value="SepF"/>
    <property type="match status" value="1"/>
</dbReference>
<comment type="similarity">
    <text evidence="5">Belongs to the SepF family.</text>
</comment>
<sequence>MGIFDKLKKSIGLEEYYDEDYDYEDNKVESGSSRPEKIENEIEEIKTIPKRGNIVNLQTNQVDKTKINIHEPITYDDGPAIIDDIVAKKVVVLNLEMLELEKKKQIFEFILGGIYALKGQVQKVTKDIFVLAPKDVTIDGKLKEQIQAKGFYQL</sequence>
<keyword evidence="2 5" id="KW-0717">Septation</keyword>
<dbReference type="InterPro" id="IPR038594">
    <property type="entry name" value="SepF-like_sf"/>
</dbReference>
<organism evidence="6 7">
    <name type="scientific">Citroniella saccharovorans</name>
    <dbReference type="NCBI Taxonomy" id="2053367"/>
    <lineage>
        <taxon>Bacteria</taxon>
        <taxon>Bacillati</taxon>
        <taxon>Bacillota</taxon>
        <taxon>Tissierellia</taxon>
        <taxon>Tissierellales</taxon>
        <taxon>Peptoniphilaceae</taxon>
        <taxon>Citroniella</taxon>
    </lineage>
</organism>
<dbReference type="GO" id="GO:0005737">
    <property type="term" value="C:cytoplasm"/>
    <property type="evidence" value="ECO:0007669"/>
    <property type="project" value="UniProtKB-SubCell"/>
</dbReference>
<keyword evidence="5" id="KW-0963">Cytoplasm</keyword>
<evidence type="ECO:0000256" key="5">
    <source>
        <dbReference type="HAMAP-Rule" id="MF_01197"/>
    </source>
</evidence>
<gene>
    <name evidence="5 6" type="primary">sepF</name>
    <name evidence="6" type="ORF">VLK81_05635</name>
</gene>
<dbReference type="RefSeq" id="WP_324619680.1">
    <property type="nucleotide sequence ID" value="NZ_JAYKOT010000003.1"/>
</dbReference>
<dbReference type="Gene3D" id="3.30.110.150">
    <property type="entry name" value="SepF-like protein"/>
    <property type="match status" value="1"/>
</dbReference>
<dbReference type="GO" id="GO:0043093">
    <property type="term" value="P:FtsZ-dependent cytokinesis"/>
    <property type="evidence" value="ECO:0007669"/>
    <property type="project" value="UniProtKB-UniRule"/>
</dbReference>
<dbReference type="PANTHER" id="PTHR35798:SF1">
    <property type="entry name" value="CELL DIVISION PROTEIN SEPF"/>
    <property type="match status" value="1"/>
</dbReference>
<dbReference type="Pfam" id="PF04472">
    <property type="entry name" value="SepF"/>
    <property type="match status" value="1"/>
</dbReference>
<protein>
    <recommendedName>
        <fullName evidence="5">Cell division protein SepF</fullName>
    </recommendedName>
</protein>
<dbReference type="InterPro" id="IPR023052">
    <property type="entry name" value="Cell_div_SepF"/>
</dbReference>
<comment type="subcellular location">
    <subcellularLocation>
        <location evidence="5">Cytoplasm</location>
    </subcellularLocation>
    <text evidence="5">Localizes to the division site, in a FtsZ-dependent manner.</text>
</comment>
<evidence type="ECO:0000256" key="1">
    <source>
        <dbReference type="ARBA" id="ARBA00022618"/>
    </source>
</evidence>
<name>A0AAW9MY45_9FIRM</name>
<dbReference type="Proteomes" id="UP001357733">
    <property type="component" value="Unassembled WGS sequence"/>
</dbReference>
<dbReference type="GO" id="GO:0000917">
    <property type="term" value="P:division septum assembly"/>
    <property type="evidence" value="ECO:0007669"/>
    <property type="project" value="UniProtKB-KW"/>
</dbReference>
<comment type="subunit">
    <text evidence="5">Homodimer. Interacts with FtsZ.</text>
</comment>
<keyword evidence="3 5" id="KW-0131">Cell cycle</keyword>
<dbReference type="InterPro" id="IPR007561">
    <property type="entry name" value="Cell_div_SepF/SepF-rel"/>
</dbReference>
<evidence type="ECO:0000256" key="3">
    <source>
        <dbReference type="ARBA" id="ARBA00023306"/>
    </source>
</evidence>